<dbReference type="EMBL" id="CAWUHD010000054">
    <property type="protein sequence ID" value="CAK7224373.1"/>
    <property type="molecule type" value="Genomic_DNA"/>
</dbReference>
<dbReference type="Pfam" id="PF12340">
    <property type="entry name" value="DUF3638"/>
    <property type="match status" value="1"/>
</dbReference>
<protein>
    <recommendedName>
        <fullName evidence="2">ubiquitinyl hydrolase 1</fullName>
        <ecNumber evidence="2">3.4.19.12</ecNumber>
    </recommendedName>
</protein>
<dbReference type="InterPro" id="IPR051346">
    <property type="entry name" value="OTU_Deubiquitinase"/>
</dbReference>
<evidence type="ECO:0000259" key="10">
    <source>
        <dbReference type="Pfam" id="PF20255"/>
    </source>
</evidence>
<evidence type="ECO:0000256" key="6">
    <source>
        <dbReference type="ARBA" id="ARBA00022807"/>
    </source>
</evidence>
<feature type="region of interest" description="Disordered" evidence="7">
    <location>
        <begin position="2991"/>
        <end position="3023"/>
    </location>
</feature>
<organism evidence="11 12">
    <name type="scientific">Sporothrix eucalyptigena</name>
    <dbReference type="NCBI Taxonomy" id="1812306"/>
    <lineage>
        <taxon>Eukaryota</taxon>
        <taxon>Fungi</taxon>
        <taxon>Dikarya</taxon>
        <taxon>Ascomycota</taxon>
        <taxon>Pezizomycotina</taxon>
        <taxon>Sordariomycetes</taxon>
        <taxon>Sordariomycetidae</taxon>
        <taxon>Ophiostomatales</taxon>
        <taxon>Ophiostomataceae</taxon>
        <taxon>Sporothrix</taxon>
    </lineage>
</organism>
<gene>
    <name evidence="11" type="ORF">SEUCBS140593_005552</name>
</gene>
<dbReference type="PANTHER" id="PTHR13367">
    <property type="entry name" value="UBIQUITIN THIOESTERASE"/>
    <property type="match status" value="1"/>
</dbReference>
<dbReference type="PANTHER" id="PTHR13367:SF34">
    <property type="match status" value="1"/>
</dbReference>
<accession>A0ABP0BXR1</accession>
<evidence type="ECO:0000256" key="2">
    <source>
        <dbReference type="ARBA" id="ARBA00012759"/>
    </source>
</evidence>
<evidence type="ECO:0000256" key="1">
    <source>
        <dbReference type="ARBA" id="ARBA00000707"/>
    </source>
</evidence>
<dbReference type="InterPro" id="IPR046541">
    <property type="entry name" value="DUF6606"/>
</dbReference>
<keyword evidence="12" id="KW-1185">Reference proteome</keyword>
<sequence length="3342" mass="375222">MALPLGRSLSLLHHIFLPPKLPDRLEDDAVDIDTALVASVGQALQELSNSIPDELSVEIKKAHCMITRLPQVRDASTGFLKEDELCTVLSDIFTNGGYLALLIAAQNAGVLISKQGGDDSIVETFELSPSHKHVVPTKGRLQRSFPGPAFSIAADTARNVDFQRAMAQVLSQMSCQDPAEVKTRTRRARQDDSTEDTDTKSPALVIELFTNMFMAAGKPVNVCKITKNTRDEVMWAGAHKPWQRSSMWLLLKVALQSFLTRSTGNHDLYKCFVLYYMGSLVRSLPVDQLETDLLHTIVSKIQRRLAKLGDKTLQEQNTWMHSVAGTLKTVTDLISKRWTDIQAADRPPYGEYLAALQDIDFKQDTYVNIPALDQYLKNLHGQSKERSPTSFKLDKWRTWTAFSSSQLPIMEDVYPSDFRHFQLLALESWVEHYLFNWLKTNRKEPETCPSLFKLMKQYLQISRDVYEDNPEATSLSILTLLDMWMAIDIAAGVQCPLLQEYDHEIPAQVLQELLLPRVEQLRHLVRAESYLQSHTTKASCKASAFRAFGTETSLSVRYFDQSSLHKALKNEIEDSARRERRTKLDELATKTQEYQRLQHLGATTRCDYISQSDSRGGSETVHSPQCKRHAYLAAAENLDIAVHEWPLPEDDLEAKSTVFELHVPVSIGAWRDATLFLIHDVLGSVVSDGEPLETDYSPKVYSGLKQWIRGRGNKNARLGIRSTTKPTVVVHGKSRMLSEKPVQKDVCVANGLSYCYFDTVLGVVSDKAEATDWLTQQCTYSFPERSSSLKIFLERPWSQPHGQPPNEVLAAQHNCPEHMSLESFKALVSLPLGLNVQWMNLLVQLRMPSVDFRQVETCLFVLQMAYQVGPPHGRHTVRQAHMILRDEEFATALLDAVEDNYRRISENWMAYLVLGNLTWVTAKLLSVTIDDDTRVRCMSFLSKARKTAVGWARLLSARASSSTRDAERDQFRGQALDVALVCISAFDADDDTFQQLPAEDVSILLECSILVQEKNPTTIDPKDTIRVLLLSRWRRILYNNGDNLQRAAANSPSPLDTAIAQSWSTHSPGTQWTPLPRPNQQWLTSTASSVLHFNLLTAQLLVDGSPLARLPADYEAHPMYRVLFGETAMEVMPNTKSTSLRFASKTLYNGHMLEFDLAPGDDGSPSDLTVRAHHKETDSVWQLLPLRLLQGHFPTAFVDRHVHWVNLDEVTIEFRPIKKPWTGTGDHWTLSTLSEKGRQFKKQDGPALVNVKSQTASLLHKLLHPLEDNFNIHTIHLRTGGLEIDLPRLGISFTMAPGSDQLGCRQFRDYIVSPDQSIGTLIGFDSRLTVQHKTSSQKLVLIPSHGQIRFQKTGHHVRVNIKHGTADRIQAYEIDPLLGRIVDSGDLPSKLLLCYLHSLTSFALPDPLTKHTGTEQALTILESASVLSFGRLDQHCLSLLEKIASLPPTRQYCPSHHTTTQRVEWNSGVGFLAQHGRLLKAVDRILSEYEAPLVFHLEDVPSFKDTLNRIRQRTDMHLVDRDLIMSSFVRLSGFGAEDSLQREDHVYTGRDVQYDPDRSSRVYSIAFPAMAGPKRYPLGYIPFTTPADLSSTLWKLVSGSSNAEATQGPDASLGDRFIGFDTAWLKNLKVLFLRHWCRLHRELSSGTVSKYTAATWLATLAYNSSADENTLQALQVLWVVLSSATLGLFCSPPIRTTFHLFLGRTPDRVQLQGVVNNCLRRVDSRAGMTLTEQRAVSNEFVDSLMSAWPTALPPTPDDDHRYRQYINTLEAMEGVLPMFRTWHDNVLFGEYLDGLAKGIQQCRVRPVALPERSTEIKHWPKRADGLCGPGQETDFNRELTNTGHATWNPHDHPEWLLLEVESGITIRNAQQEVAAHMISADAGNAVMQLNMGEGKSSVIVPMVATALAEGNRLVRVVVAKAQSKQMLEMLMAKTAGMIGRRIFHFPFARPVLVDMEGGRQLHRLLKTCQEERGILLVQPEHILSFRLMGLERIMRGDVDVGNIMIATQEYLDGHARDIVDESDAIFSAKFELIYTLGDARPTELSPSRWVIVQELLDMVSSAVIQLKKEAPNAVEVLFDDPSHNWPGRFPRSRLLKQDVHARFVHLVATQLCARGVRGLPVALQSDSIRTALFRYLTKFRITTAEVNAVEDSPFWTDSTKGPLLLLRGLLAGGILIFALAAKRWRINYGPAPAHRSPPTHLVVPYQSKDIPSPRSEFSHPDVVLLLTSLHYYYAGLSDEQLFHSLRTLLKDDQPEDEYAAWVRTARADLTPTFRQLSGVSLDDEWQCTDKLFPYLRHSKGAVDYYLAKIVFPTHMKESPDKISASGWDLAKTMHPTSLNVTTGFSGTNDSRHLLPLPVNTLDLPRQKHTNALVLANLVREENSVHLLPPTNESGAEALLAEVVMMQPPVRVLLDVGAQVLELSNLQAAQRWLQKAAVYSDTAPEAVVFFDDDDVLSVVDHAGRIEPLQASPYAKHLDACLVFLDEAHTRGTDLRLPTNYRAAVTLGADLTKDRLVQACMRMRKLGHGQSVVFCAPELHKYMPLWAMHGRRFAWQDALWKRSATDNGYNMTQKTALEFKEVEALSLEQRYLPRNSTNYVDVKEHAASLADNALLQAIDHHCRTFTTDDTQDGDASFNEEQERELAPEIEEERQRDVPPPAVAQTHVIHHDVIHFVNTGELKQDSAALLPAFEVLQNTSVEEHVTLGLLPSLVMATVDFARTVKAKGSTPMPMDVFQRTPQFILMPATDNRVSQLLLISPYEANKLVPHLQTYHTAVRLHLYAPRINIAYAPLDSLDLYTVGASESFVLAKKLIVTLNLFAGQLYFQSWDEYADFAAFLGLVYRPGEAGVVSSADGFVRAPSIYGFHHVRTAIPGSTGTIGTANRLPFTPSGEQTEWSEFRRDLLSRLFKYELGRPYRGPSVAPALGEDCLVGSIDSVACIYGKFVWPVINNALYDQHSKPFYSVGSRFHQSVPFVCVGGVTDRVPYLAGDCNIRSPDSRPPSKHSSHHITRSHSADEKKPMVDTMDNSPEWQAMHNQLKLFAATKQTRYGFSISDKGVYVYRFHLDKEHSPSALLSSAKMRYTPGAHSQQPPQIRTEYCWTPWHADTADLNAFTPKEALFFLALMAVNGRHELAEEYPALDSYEPNAHSIYARRRNSTSSNTSGSSSFPLRSYMHNTSGHYAEKSDNSNTYREIPGFYHNGITTKATVDRLTRVRNAGSKGVNDVGQDQRPPQPNVGLELMPRVEPVPEQQSPKPDPGSDAEPDTKVAPQEDMVDAGQVSPSTVDKTWVECDIHAHKKGGGLYFYSVNRRYINTDISQWKQMGVNIHTLVRRDIVYYTKGFSK</sequence>
<dbReference type="Proteomes" id="UP001642482">
    <property type="component" value="Unassembled WGS sequence"/>
</dbReference>
<keyword evidence="5" id="KW-0378">Hydrolase</keyword>
<evidence type="ECO:0000256" key="5">
    <source>
        <dbReference type="ARBA" id="ARBA00022801"/>
    </source>
</evidence>
<evidence type="ECO:0000259" key="9">
    <source>
        <dbReference type="Pfam" id="PF12359"/>
    </source>
</evidence>
<feature type="compositionally biased region" description="Basic residues" evidence="7">
    <location>
        <begin position="3000"/>
        <end position="3010"/>
    </location>
</feature>
<comment type="catalytic activity">
    <reaction evidence="1">
        <text>Thiol-dependent hydrolysis of ester, thioester, amide, peptide and isopeptide bonds formed by the C-terminal Gly of ubiquitin (a 76-residue protein attached to proteins as an intracellular targeting signal).</text>
        <dbReference type="EC" id="3.4.19.12"/>
    </reaction>
</comment>
<feature type="region of interest" description="Disordered" evidence="7">
    <location>
        <begin position="177"/>
        <end position="199"/>
    </location>
</feature>
<dbReference type="Pfam" id="PF12359">
    <property type="entry name" value="DUF3645"/>
    <property type="match status" value="1"/>
</dbReference>
<evidence type="ECO:0000256" key="4">
    <source>
        <dbReference type="ARBA" id="ARBA00022786"/>
    </source>
</evidence>
<feature type="compositionally biased region" description="Basic and acidic residues" evidence="7">
    <location>
        <begin position="179"/>
        <end position="192"/>
    </location>
</feature>
<feature type="domain" description="DUF6606" evidence="10">
    <location>
        <begin position="11"/>
        <end position="281"/>
    </location>
</feature>
<dbReference type="InterPro" id="IPR022105">
    <property type="entry name" value="DUF3645"/>
</dbReference>
<evidence type="ECO:0000259" key="8">
    <source>
        <dbReference type="Pfam" id="PF12340"/>
    </source>
</evidence>
<keyword evidence="4" id="KW-0833">Ubl conjugation pathway</keyword>
<feature type="domain" description="DUF3645" evidence="9">
    <location>
        <begin position="2195"/>
        <end position="2227"/>
    </location>
</feature>
<feature type="compositionally biased region" description="Low complexity" evidence="7">
    <location>
        <begin position="3156"/>
        <end position="3166"/>
    </location>
</feature>
<keyword evidence="3" id="KW-0645">Protease</keyword>
<evidence type="ECO:0000313" key="11">
    <source>
        <dbReference type="EMBL" id="CAK7224373.1"/>
    </source>
</evidence>
<dbReference type="InterPro" id="IPR022099">
    <property type="entry name" value="DUF3638"/>
</dbReference>
<feature type="region of interest" description="Disordered" evidence="7">
    <location>
        <begin position="3217"/>
        <end position="3275"/>
    </location>
</feature>
<evidence type="ECO:0000256" key="3">
    <source>
        <dbReference type="ARBA" id="ARBA00022670"/>
    </source>
</evidence>
<name>A0ABP0BXR1_9PEZI</name>
<evidence type="ECO:0000256" key="7">
    <source>
        <dbReference type="SAM" id="MobiDB-lite"/>
    </source>
</evidence>
<feature type="domain" description="DUF3638" evidence="8">
    <location>
        <begin position="1844"/>
        <end position="2066"/>
    </location>
</feature>
<comment type="caution">
    <text evidence="11">The sequence shown here is derived from an EMBL/GenBank/DDBJ whole genome shotgun (WGS) entry which is preliminary data.</text>
</comment>
<proteinExistence type="predicted"/>
<keyword evidence="6" id="KW-0788">Thiol protease</keyword>
<reference evidence="11 12" key="1">
    <citation type="submission" date="2024-01" db="EMBL/GenBank/DDBJ databases">
        <authorList>
            <person name="Allen C."/>
            <person name="Tagirdzhanova G."/>
        </authorList>
    </citation>
    <scope>NUCLEOTIDE SEQUENCE [LARGE SCALE GENOMIC DNA]</scope>
</reference>
<feature type="compositionally biased region" description="Acidic residues" evidence="7">
    <location>
        <begin position="2627"/>
        <end position="2649"/>
    </location>
</feature>
<dbReference type="EC" id="3.4.19.12" evidence="2"/>
<dbReference type="Pfam" id="PF20255">
    <property type="entry name" value="DUF6606"/>
    <property type="match status" value="1"/>
</dbReference>
<feature type="region of interest" description="Disordered" evidence="7">
    <location>
        <begin position="2626"/>
        <end position="2654"/>
    </location>
</feature>
<evidence type="ECO:0000313" key="12">
    <source>
        <dbReference type="Proteomes" id="UP001642482"/>
    </source>
</evidence>
<feature type="region of interest" description="Disordered" evidence="7">
    <location>
        <begin position="3150"/>
        <end position="3170"/>
    </location>
</feature>